<evidence type="ECO:0000313" key="2">
    <source>
        <dbReference type="Proteomes" id="UP001482154"/>
    </source>
</evidence>
<organism evidence="1 2">
    <name type="scientific">Anaerostipes amylophilus</name>
    <dbReference type="NCBI Taxonomy" id="2981779"/>
    <lineage>
        <taxon>Bacteria</taxon>
        <taxon>Bacillati</taxon>
        <taxon>Bacillota</taxon>
        <taxon>Clostridia</taxon>
        <taxon>Lachnospirales</taxon>
        <taxon>Lachnospiraceae</taxon>
        <taxon>Anaerostipes</taxon>
    </lineage>
</organism>
<accession>A0ABV1IUI6</accession>
<dbReference type="Proteomes" id="UP001482154">
    <property type="component" value="Unassembled WGS sequence"/>
</dbReference>
<keyword evidence="2" id="KW-1185">Reference proteome</keyword>
<sequence>MHSIWQEQIDFPVYPILKRDKKTDILYVGATLEHAVEAHFRKEAGNAVMIIEEKSIADMSELGGIGILRATNMNEFKALCILRNYIIKHHIPCDLEIISETSIQVHPIKLFLFMTKDVEVYEQTKITARQGKRLDIESAYIDAGQVIEDDRPREKRYIHIFSEADFPEITKPDILEIRKYKNNYLVLSYQRELEGSQRYWEI</sequence>
<proteinExistence type="predicted"/>
<reference evidence="1 2" key="1">
    <citation type="submission" date="2024-04" db="EMBL/GenBank/DDBJ databases">
        <title>Human intestinal bacterial collection.</title>
        <authorList>
            <person name="Pauvert C."/>
            <person name="Hitch T.C.A."/>
            <person name="Clavel T."/>
        </authorList>
    </citation>
    <scope>NUCLEOTIDE SEQUENCE [LARGE SCALE GENOMIC DNA]</scope>
    <source>
        <strain evidence="1 2">CLA-AA-H249</strain>
    </source>
</reference>
<comment type="caution">
    <text evidence="1">The sequence shown here is derived from an EMBL/GenBank/DDBJ whole genome shotgun (WGS) entry which is preliminary data.</text>
</comment>
<evidence type="ECO:0008006" key="3">
    <source>
        <dbReference type="Google" id="ProtNLM"/>
    </source>
</evidence>
<gene>
    <name evidence="1" type="ORF">AAAU51_06860</name>
</gene>
<name>A0ABV1IUI6_9FIRM</name>
<dbReference type="RefSeq" id="WP_253030003.1">
    <property type="nucleotide sequence ID" value="NZ_JBBNIN010000008.1"/>
</dbReference>
<evidence type="ECO:0000313" key="1">
    <source>
        <dbReference type="EMBL" id="MEQ2710887.1"/>
    </source>
</evidence>
<dbReference type="EMBL" id="JBBNIN010000008">
    <property type="protein sequence ID" value="MEQ2710887.1"/>
    <property type="molecule type" value="Genomic_DNA"/>
</dbReference>
<protein>
    <recommendedName>
        <fullName evidence="3">GIY-YIG domain-containing protein</fullName>
    </recommendedName>
</protein>